<dbReference type="RefSeq" id="WP_307324819.1">
    <property type="nucleotide sequence ID" value="NZ_JAUSUG010000006.1"/>
</dbReference>
<keyword evidence="10" id="KW-0963">Cytoplasm</keyword>
<comment type="subcellular location">
    <subcellularLocation>
        <location evidence="6">Cytoplasm</location>
    </subcellularLocation>
</comment>
<dbReference type="Gene3D" id="2.120.10.30">
    <property type="entry name" value="TolB, C-terminal domain"/>
    <property type="match status" value="1"/>
</dbReference>
<proteinExistence type="inferred from homology"/>
<comment type="caution">
    <text evidence="16">The sequence shown here is derived from an EMBL/GenBank/DDBJ whole genome shotgun (WGS) entry which is preliminary data.</text>
</comment>
<dbReference type="Proteomes" id="UP001230005">
    <property type="component" value="Unassembled WGS sequence"/>
</dbReference>
<evidence type="ECO:0000256" key="9">
    <source>
        <dbReference type="ARBA" id="ARBA00016808"/>
    </source>
</evidence>
<sequence>MKPELILDAKATLGEGPCWDEMEQKLYWVDIMERKIHVLDPETGENETIVLDQYVGCAVLKEGGGLLLGLQNGFYELEIPSKKLTLIHNPEKDKPENRFNDGKVDPLGRFWAGTMHLEAKGNNGALYRLDSNYGVKKIIGDVGISNGLAWDVSRGAMYFIDTTTKKVAAFDYDLKSGEISNKHFVITIPEGEGFPDGMTIDVNGHLWIAHWDGAKITRWDPSTGKKIEEIKFPVDRITSCCFGGKEMNELFVTTARNGLSPSQLEKQPLAGGLFKVKTAVKGSPTYRFK</sequence>
<dbReference type="PRINTS" id="PR01790">
    <property type="entry name" value="SMP30FAMILY"/>
</dbReference>
<comment type="cofactor">
    <cofactor evidence="5">
        <name>Zn(2+)</name>
        <dbReference type="ChEBI" id="CHEBI:29105"/>
    </cofactor>
</comment>
<keyword evidence="12" id="KW-0378">Hydrolase</keyword>
<evidence type="ECO:0000256" key="1">
    <source>
        <dbReference type="ARBA" id="ARBA00001589"/>
    </source>
</evidence>
<evidence type="ECO:0000256" key="2">
    <source>
        <dbReference type="ARBA" id="ARBA00001913"/>
    </source>
</evidence>
<dbReference type="InterPro" id="IPR011042">
    <property type="entry name" value="6-blade_b-propeller_TolB-like"/>
</dbReference>
<evidence type="ECO:0000313" key="17">
    <source>
        <dbReference type="Proteomes" id="UP001230005"/>
    </source>
</evidence>
<dbReference type="SUPFAM" id="SSF63829">
    <property type="entry name" value="Calcium-dependent phosphotriesterase"/>
    <property type="match status" value="1"/>
</dbReference>
<evidence type="ECO:0000256" key="10">
    <source>
        <dbReference type="ARBA" id="ARBA00022490"/>
    </source>
</evidence>
<evidence type="ECO:0000256" key="3">
    <source>
        <dbReference type="ARBA" id="ARBA00001936"/>
    </source>
</evidence>
<feature type="domain" description="SMP-30/Gluconolactonase/LRE-like region" evidence="15">
    <location>
        <begin position="13"/>
        <end position="256"/>
    </location>
</feature>
<comment type="similarity">
    <text evidence="7">Belongs to the SMP-30/CGR1 family.</text>
</comment>
<dbReference type="PRINTS" id="PR01791">
    <property type="entry name" value="REGUCALCIN"/>
</dbReference>
<dbReference type="EMBL" id="JAUSUG010000006">
    <property type="protein sequence ID" value="MDQ0254628.1"/>
    <property type="molecule type" value="Genomic_DNA"/>
</dbReference>
<dbReference type="InterPro" id="IPR008367">
    <property type="entry name" value="Regucalcin"/>
</dbReference>
<dbReference type="InterPro" id="IPR013658">
    <property type="entry name" value="SGL"/>
</dbReference>
<comment type="catalytic activity">
    <reaction evidence="1">
        <text>D-glucono-1,5-lactone + H2O = D-gluconate + H(+)</text>
        <dbReference type="Rhea" id="RHEA:10440"/>
        <dbReference type="ChEBI" id="CHEBI:15377"/>
        <dbReference type="ChEBI" id="CHEBI:15378"/>
        <dbReference type="ChEBI" id="CHEBI:16217"/>
        <dbReference type="ChEBI" id="CHEBI:18391"/>
        <dbReference type="EC" id="3.1.1.17"/>
    </reaction>
</comment>
<dbReference type="InterPro" id="IPR005511">
    <property type="entry name" value="SMP-30"/>
</dbReference>
<comment type="cofactor">
    <cofactor evidence="2">
        <name>Ca(2+)</name>
        <dbReference type="ChEBI" id="CHEBI:29108"/>
    </cofactor>
</comment>
<dbReference type="EC" id="3.1.1.17" evidence="8"/>
<evidence type="ECO:0000256" key="6">
    <source>
        <dbReference type="ARBA" id="ARBA00004496"/>
    </source>
</evidence>
<comment type="cofactor">
    <cofactor evidence="4">
        <name>Mg(2+)</name>
        <dbReference type="ChEBI" id="CHEBI:18420"/>
    </cofactor>
</comment>
<evidence type="ECO:0000256" key="4">
    <source>
        <dbReference type="ARBA" id="ARBA00001946"/>
    </source>
</evidence>
<keyword evidence="17" id="KW-1185">Reference proteome</keyword>
<evidence type="ECO:0000256" key="11">
    <source>
        <dbReference type="ARBA" id="ARBA00022723"/>
    </source>
</evidence>
<organism evidence="16 17">
    <name type="scientific">Evansella vedderi</name>
    <dbReference type="NCBI Taxonomy" id="38282"/>
    <lineage>
        <taxon>Bacteria</taxon>
        <taxon>Bacillati</taxon>
        <taxon>Bacillota</taxon>
        <taxon>Bacilli</taxon>
        <taxon>Bacillales</taxon>
        <taxon>Bacillaceae</taxon>
        <taxon>Evansella</taxon>
    </lineage>
</organism>
<evidence type="ECO:0000256" key="5">
    <source>
        <dbReference type="ARBA" id="ARBA00001947"/>
    </source>
</evidence>
<evidence type="ECO:0000259" key="15">
    <source>
        <dbReference type="Pfam" id="PF08450"/>
    </source>
</evidence>
<dbReference type="PANTHER" id="PTHR10907">
    <property type="entry name" value="REGUCALCIN"/>
    <property type="match status" value="1"/>
</dbReference>
<reference evidence="16 17" key="1">
    <citation type="submission" date="2023-07" db="EMBL/GenBank/DDBJ databases">
        <title>Genomic Encyclopedia of Type Strains, Phase IV (KMG-IV): sequencing the most valuable type-strain genomes for metagenomic binning, comparative biology and taxonomic classification.</title>
        <authorList>
            <person name="Goeker M."/>
        </authorList>
    </citation>
    <scope>NUCLEOTIDE SEQUENCE [LARGE SCALE GENOMIC DNA]</scope>
    <source>
        <strain evidence="16 17">DSM 9768</strain>
    </source>
</reference>
<evidence type="ECO:0000256" key="13">
    <source>
        <dbReference type="ARBA" id="ARBA00022837"/>
    </source>
</evidence>
<keyword evidence="13" id="KW-0106">Calcium</keyword>
<evidence type="ECO:0000256" key="8">
    <source>
        <dbReference type="ARBA" id="ARBA00013227"/>
    </source>
</evidence>
<keyword evidence="11" id="KW-0479">Metal-binding</keyword>
<protein>
    <recommendedName>
        <fullName evidence="9">Regucalcin</fullName>
        <ecNumber evidence="8">3.1.1.17</ecNumber>
    </recommendedName>
    <alternativeName>
        <fullName evidence="14">Gluconolactonase</fullName>
    </alternativeName>
</protein>
<evidence type="ECO:0000313" key="16">
    <source>
        <dbReference type="EMBL" id="MDQ0254628.1"/>
    </source>
</evidence>
<name>A0ABT9ZTP5_9BACI</name>
<evidence type="ECO:0000256" key="14">
    <source>
        <dbReference type="ARBA" id="ARBA00032464"/>
    </source>
</evidence>
<dbReference type="Pfam" id="PF08450">
    <property type="entry name" value="SGL"/>
    <property type="match status" value="1"/>
</dbReference>
<comment type="cofactor">
    <cofactor evidence="3">
        <name>Mn(2+)</name>
        <dbReference type="ChEBI" id="CHEBI:29035"/>
    </cofactor>
</comment>
<evidence type="ECO:0000256" key="7">
    <source>
        <dbReference type="ARBA" id="ARBA00008853"/>
    </source>
</evidence>
<evidence type="ECO:0000256" key="12">
    <source>
        <dbReference type="ARBA" id="ARBA00022801"/>
    </source>
</evidence>
<accession>A0ABT9ZTP5</accession>
<dbReference type="PANTHER" id="PTHR10907:SF47">
    <property type="entry name" value="REGUCALCIN"/>
    <property type="match status" value="1"/>
</dbReference>
<gene>
    <name evidence="16" type="ORF">J2S74_002007</name>
</gene>